<dbReference type="EMBL" id="UINC01018480">
    <property type="protein sequence ID" value="SVA77665.1"/>
    <property type="molecule type" value="Genomic_DNA"/>
</dbReference>
<dbReference type="GO" id="GO:0050334">
    <property type="term" value="F:thiaminase activity"/>
    <property type="evidence" value="ECO:0007669"/>
    <property type="project" value="InterPro"/>
</dbReference>
<dbReference type="NCBIfam" id="TIGR04306">
    <property type="entry name" value="salvage_TenA"/>
    <property type="match status" value="1"/>
</dbReference>
<sequence length="220" mass="25893">MSYTKLLREEADHLWEKEYMHPFVQGIGDGTLAPEKFQHYMKQDYLFLIEFSKVISLAIAKSKHLDDMSWFATLLNETLNTEMALHISFCQDFNIQEKDLLATKMSPATHAYTRHLLEIGYSGSTPEIATAILPCSWGYSEIGKRLFKKGVPQNNPLYSRWIEMYNSDEFEQLALWIRNFIDREAKTMTSVNQETLRDIFFTSTQYEYNFWNSAYTLETW</sequence>
<dbReference type="Gene3D" id="1.20.910.10">
    <property type="entry name" value="Heme oxygenase-like"/>
    <property type="match status" value="1"/>
</dbReference>
<reference evidence="2" key="1">
    <citation type="submission" date="2018-05" db="EMBL/GenBank/DDBJ databases">
        <authorList>
            <person name="Lanie J.A."/>
            <person name="Ng W.-L."/>
            <person name="Kazmierczak K.M."/>
            <person name="Andrzejewski T.M."/>
            <person name="Davidsen T.M."/>
            <person name="Wayne K.J."/>
            <person name="Tettelin H."/>
            <person name="Glass J.I."/>
            <person name="Rusch D."/>
            <person name="Podicherti R."/>
            <person name="Tsui H.-C.T."/>
            <person name="Winkler M.E."/>
        </authorList>
    </citation>
    <scope>NUCLEOTIDE SEQUENCE</scope>
</reference>
<organism evidence="2">
    <name type="scientific">marine metagenome</name>
    <dbReference type="NCBI Taxonomy" id="408172"/>
    <lineage>
        <taxon>unclassified sequences</taxon>
        <taxon>metagenomes</taxon>
        <taxon>ecological metagenomes</taxon>
    </lineage>
</organism>
<dbReference type="GO" id="GO:0006772">
    <property type="term" value="P:thiamine metabolic process"/>
    <property type="evidence" value="ECO:0007669"/>
    <property type="project" value="InterPro"/>
</dbReference>
<evidence type="ECO:0000259" key="1">
    <source>
        <dbReference type="Pfam" id="PF03070"/>
    </source>
</evidence>
<dbReference type="SUPFAM" id="SSF48613">
    <property type="entry name" value="Heme oxygenase-like"/>
    <property type="match status" value="1"/>
</dbReference>
<name>A0A381YKW2_9ZZZZ</name>
<proteinExistence type="predicted"/>
<dbReference type="PANTHER" id="PTHR43198:SF2">
    <property type="entry name" value="SI:CH1073-67J19.1-RELATED"/>
    <property type="match status" value="1"/>
</dbReference>
<evidence type="ECO:0000313" key="2">
    <source>
        <dbReference type="EMBL" id="SVA77665.1"/>
    </source>
</evidence>
<dbReference type="Pfam" id="PF03070">
    <property type="entry name" value="TENA_THI-4"/>
    <property type="match status" value="1"/>
</dbReference>
<dbReference type="CDD" id="cd19366">
    <property type="entry name" value="TenA_C_BhTenA-like"/>
    <property type="match status" value="1"/>
</dbReference>
<protein>
    <recommendedName>
        <fullName evidence="1">Thiaminase-2/PQQC domain-containing protein</fullName>
    </recommendedName>
</protein>
<dbReference type="InterPro" id="IPR027574">
    <property type="entry name" value="Thiaminase_II"/>
</dbReference>
<dbReference type="AlphaFoldDB" id="A0A381YKW2"/>
<dbReference type="InterPro" id="IPR016084">
    <property type="entry name" value="Haem_Oase-like_multi-hlx"/>
</dbReference>
<gene>
    <name evidence="2" type="ORF">METZ01_LOCUS130519</name>
</gene>
<dbReference type="InterPro" id="IPR050967">
    <property type="entry name" value="Thiamine_Salvage_TenA"/>
</dbReference>
<feature type="domain" description="Thiaminase-2/PQQC" evidence="1">
    <location>
        <begin position="10"/>
        <end position="216"/>
    </location>
</feature>
<dbReference type="InterPro" id="IPR004305">
    <property type="entry name" value="Thiaminase-2/PQQC"/>
</dbReference>
<dbReference type="PANTHER" id="PTHR43198">
    <property type="entry name" value="BIFUNCTIONAL TH2 PROTEIN"/>
    <property type="match status" value="1"/>
</dbReference>
<accession>A0A381YKW2</accession>
<dbReference type="GO" id="GO:0005829">
    <property type="term" value="C:cytosol"/>
    <property type="evidence" value="ECO:0007669"/>
    <property type="project" value="TreeGrafter"/>
</dbReference>